<keyword evidence="1" id="KW-0614">Plasmid</keyword>
<keyword evidence="2" id="KW-1185">Reference proteome</keyword>
<dbReference type="Proteomes" id="UP001164761">
    <property type="component" value="Plasmid unnamed1"/>
</dbReference>
<geneLocation type="plasmid" evidence="1 2">
    <name>unnamed1</name>
</geneLocation>
<sequence length="201" mass="23725">MRYEEALDQFANALEVRDITELTRARAHQGVGACCRHLDRWTEAISHLEQACALFAVQKQHYRYILTLHNIGVLWLDKLQFEKAQELFEEVQSFYLNHKMYLNHAELCEEFARIAFYKRNYTLCNEWCNRGIDLLNGQNGPLAGRLFIWKSWCSHVTQYTDTATDAWRVAKCLLGSQLKKTIETFDPNMTEETKEMFYKQI</sequence>
<protein>
    <submittedName>
        <fullName evidence="1">Tetratricopeptide repeat protein</fullName>
    </submittedName>
</protein>
<dbReference type="Pfam" id="PF13424">
    <property type="entry name" value="TPR_12"/>
    <property type="match status" value="1"/>
</dbReference>
<dbReference type="RefSeq" id="WP_268008784.1">
    <property type="nucleotide sequence ID" value="NZ_BSUT01000003.1"/>
</dbReference>
<dbReference type="EMBL" id="CP104068">
    <property type="protein sequence ID" value="WAH44916.1"/>
    <property type="molecule type" value="Genomic_DNA"/>
</dbReference>
<evidence type="ECO:0000313" key="2">
    <source>
        <dbReference type="Proteomes" id="UP001164761"/>
    </source>
</evidence>
<dbReference type="SUPFAM" id="SSF48452">
    <property type="entry name" value="TPR-like"/>
    <property type="match status" value="1"/>
</dbReference>
<organism evidence="1 2">
    <name type="scientific">Alicyclobacillus fastidiosus</name>
    <dbReference type="NCBI Taxonomy" id="392011"/>
    <lineage>
        <taxon>Bacteria</taxon>
        <taxon>Bacillati</taxon>
        <taxon>Bacillota</taxon>
        <taxon>Bacilli</taxon>
        <taxon>Bacillales</taxon>
        <taxon>Alicyclobacillaceae</taxon>
        <taxon>Alicyclobacillus</taxon>
    </lineage>
</organism>
<accession>A0ABY6ZRZ0</accession>
<name>A0ABY6ZRZ0_9BACL</name>
<reference evidence="1" key="1">
    <citation type="submission" date="2022-08" db="EMBL/GenBank/DDBJ databases">
        <title>Alicyclobacillus fastidiosus DSM 17978, complete genome.</title>
        <authorList>
            <person name="Wang Q."/>
            <person name="Cai R."/>
            <person name="Wang Z."/>
        </authorList>
    </citation>
    <scope>NUCLEOTIDE SEQUENCE</scope>
    <source>
        <strain evidence="1">DSM 17978</strain>
        <plasmid evidence="1">unnamed1</plasmid>
    </source>
</reference>
<dbReference type="InterPro" id="IPR011990">
    <property type="entry name" value="TPR-like_helical_dom_sf"/>
</dbReference>
<gene>
    <name evidence="1" type="ORF">NZD89_28120</name>
</gene>
<evidence type="ECO:0000313" key="1">
    <source>
        <dbReference type="EMBL" id="WAH44916.1"/>
    </source>
</evidence>
<dbReference type="Gene3D" id="1.25.40.10">
    <property type="entry name" value="Tetratricopeptide repeat domain"/>
    <property type="match status" value="1"/>
</dbReference>
<proteinExistence type="predicted"/>